<keyword evidence="6" id="KW-0547">Nucleotide-binding</keyword>
<dbReference type="AlphaFoldDB" id="A0A8I0ZVR0"/>
<dbReference type="Proteomes" id="UP000627573">
    <property type="component" value="Unassembled WGS sequence"/>
</dbReference>
<evidence type="ECO:0000256" key="4">
    <source>
        <dbReference type="ARBA" id="ARBA00022490"/>
    </source>
</evidence>
<evidence type="ECO:0000313" key="10">
    <source>
        <dbReference type="Proteomes" id="UP000627573"/>
    </source>
</evidence>
<evidence type="ECO:0000256" key="6">
    <source>
        <dbReference type="ARBA" id="ARBA00022741"/>
    </source>
</evidence>
<evidence type="ECO:0000256" key="3">
    <source>
        <dbReference type="ARBA" id="ARBA00012643"/>
    </source>
</evidence>
<dbReference type="GO" id="GO:0004309">
    <property type="term" value="F:exopolyphosphatase activity"/>
    <property type="evidence" value="ECO:0007669"/>
    <property type="project" value="TreeGrafter"/>
</dbReference>
<evidence type="ECO:0000256" key="1">
    <source>
        <dbReference type="ARBA" id="ARBA00000815"/>
    </source>
</evidence>
<dbReference type="RefSeq" id="WP_019749683.1">
    <property type="nucleotide sequence ID" value="NZ_CP176579.1"/>
</dbReference>
<keyword evidence="10" id="KW-1185">Reference proteome</keyword>
<organism evidence="9 10">
    <name type="scientific">Rhodococcus erythropolis</name>
    <name type="common">Arthrobacter picolinophilus</name>
    <dbReference type="NCBI Taxonomy" id="1833"/>
    <lineage>
        <taxon>Bacteria</taxon>
        <taxon>Bacillati</taxon>
        <taxon>Actinomycetota</taxon>
        <taxon>Actinomycetes</taxon>
        <taxon>Mycobacteriales</taxon>
        <taxon>Nocardiaceae</taxon>
        <taxon>Rhodococcus</taxon>
        <taxon>Rhodococcus erythropolis group</taxon>
    </lineage>
</organism>
<dbReference type="Gene3D" id="3.40.1210.10">
    <property type="entry name" value="Survival protein SurE-like phosphatase/nucleotidase"/>
    <property type="match status" value="1"/>
</dbReference>
<dbReference type="GO" id="GO:0000166">
    <property type="term" value="F:nucleotide binding"/>
    <property type="evidence" value="ECO:0007669"/>
    <property type="project" value="UniProtKB-KW"/>
</dbReference>
<dbReference type="Pfam" id="PF01975">
    <property type="entry name" value="SurE"/>
    <property type="match status" value="1"/>
</dbReference>
<comment type="similarity">
    <text evidence="2">Belongs to the SurE nucleotidase family.</text>
</comment>
<evidence type="ECO:0000256" key="5">
    <source>
        <dbReference type="ARBA" id="ARBA00022723"/>
    </source>
</evidence>
<dbReference type="GO" id="GO:0008254">
    <property type="term" value="F:3'-nucleotidase activity"/>
    <property type="evidence" value="ECO:0007669"/>
    <property type="project" value="TreeGrafter"/>
</dbReference>
<keyword evidence="4" id="KW-0963">Cytoplasm</keyword>
<accession>A0A8I0ZVR0</accession>
<dbReference type="PANTHER" id="PTHR30457:SF12">
    <property type="entry name" value="5'_3'-NUCLEOTIDASE SURE"/>
    <property type="match status" value="1"/>
</dbReference>
<reference evidence="9 10" key="1">
    <citation type="submission" date="2020-12" db="EMBL/GenBank/DDBJ databases">
        <title>Draft genome sequence of furan degrading bacterial strain FUR100.</title>
        <authorList>
            <person name="Woiski C."/>
        </authorList>
    </citation>
    <scope>NUCLEOTIDE SEQUENCE [LARGE SCALE GENOMIC DNA]</scope>
    <source>
        <strain evidence="9 10">FUR100</strain>
    </source>
</reference>
<keyword evidence="7" id="KW-0378">Hydrolase</keyword>
<evidence type="ECO:0000313" key="9">
    <source>
        <dbReference type="EMBL" id="MBH5143533.1"/>
    </source>
</evidence>
<evidence type="ECO:0000256" key="7">
    <source>
        <dbReference type="ARBA" id="ARBA00022801"/>
    </source>
</evidence>
<dbReference type="InterPro" id="IPR030048">
    <property type="entry name" value="SurE"/>
</dbReference>
<evidence type="ECO:0000256" key="2">
    <source>
        <dbReference type="ARBA" id="ARBA00011062"/>
    </source>
</evidence>
<evidence type="ECO:0000259" key="8">
    <source>
        <dbReference type="Pfam" id="PF01975"/>
    </source>
</evidence>
<dbReference type="SUPFAM" id="SSF64167">
    <property type="entry name" value="SurE-like"/>
    <property type="match status" value="1"/>
</dbReference>
<comment type="catalytic activity">
    <reaction evidence="1">
        <text>a ribonucleoside 5'-phosphate + H2O = a ribonucleoside + phosphate</text>
        <dbReference type="Rhea" id="RHEA:12484"/>
        <dbReference type="ChEBI" id="CHEBI:15377"/>
        <dbReference type="ChEBI" id="CHEBI:18254"/>
        <dbReference type="ChEBI" id="CHEBI:43474"/>
        <dbReference type="ChEBI" id="CHEBI:58043"/>
        <dbReference type="EC" id="3.1.3.5"/>
    </reaction>
</comment>
<proteinExistence type="inferred from homology"/>
<keyword evidence="5" id="KW-0479">Metal-binding</keyword>
<name>A0A8I0ZVR0_RHOER</name>
<dbReference type="PANTHER" id="PTHR30457">
    <property type="entry name" value="5'-NUCLEOTIDASE SURE"/>
    <property type="match status" value="1"/>
</dbReference>
<dbReference type="InterPro" id="IPR002828">
    <property type="entry name" value="SurE-like_Pase/nucleotidase"/>
</dbReference>
<dbReference type="EMBL" id="JAECSB010000037">
    <property type="protein sequence ID" value="MBH5143533.1"/>
    <property type="molecule type" value="Genomic_DNA"/>
</dbReference>
<comment type="caution">
    <text evidence="9">The sequence shown here is derived from an EMBL/GenBank/DDBJ whole genome shotgun (WGS) entry which is preliminary data.</text>
</comment>
<protein>
    <recommendedName>
        <fullName evidence="3">5'-nucleotidase</fullName>
        <ecNumber evidence="3">3.1.3.5</ecNumber>
    </recommendedName>
</protein>
<dbReference type="GO" id="GO:0008253">
    <property type="term" value="F:5'-nucleotidase activity"/>
    <property type="evidence" value="ECO:0007669"/>
    <property type="project" value="UniProtKB-EC"/>
</dbReference>
<feature type="domain" description="Survival protein SurE-like phosphatase/nucleotidase" evidence="8">
    <location>
        <begin position="3"/>
        <end position="190"/>
    </location>
</feature>
<dbReference type="GO" id="GO:0046872">
    <property type="term" value="F:metal ion binding"/>
    <property type="evidence" value="ECO:0007669"/>
    <property type="project" value="UniProtKB-KW"/>
</dbReference>
<sequence length="260" mass="26483">MRILVTNDDGIDAPGLLAVATALSGAGHEVVVGAPAVESSGSGTSLGTLEHGAIVDVEPRQLPGLPDVEAFAFDCPPAFAVLAFCAGQFGPPPELVVSGINPGHNTGRSILFSSTVGAVLTAQIAGVGGVAVSCGFEPFHRFDTAAAVAVRVVQWVEDNNARTLTLNVNVPDIDFDALDGVRVSTLGSRSLLGLRISRVDAGVELRRYDNTTGLGEGTDAAVVLSGTVAVTALGSVCADDTNHLDTIANLLRAETITSAQ</sequence>
<gene>
    <name evidence="9" type="ORF">I3517_12990</name>
</gene>
<dbReference type="EC" id="3.1.3.5" evidence="3"/>
<dbReference type="InterPro" id="IPR036523">
    <property type="entry name" value="SurE-like_sf"/>
</dbReference>